<name>A0ABP9XUD7_9FUNG</name>
<keyword evidence="3" id="KW-1185">Reference proteome</keyword>
<organism evidence="2 3">
    <name type="scientific">Helicostylum pulchrum</name>
    <dbReference type="NCBI Taxonomy" id="562976"/>
    <lineage>
        <taxon>Eukaryota</taxon>
        <taxon>Fungi</taxon>
        <taxon>Fungi incertae sedis</taxon>
        <taxon>Mucoromycota</taxon>
        <taxon>Mucoromycotina</taxon>
        <taxon>Mucoromycetes</taxon>
        <taxon>Mucorales</taxon>
        <taxon>Mucorineae</taxon>
        <taxon>Mucoraceae</taxon>
        <taxon>Helicostylum</taxon>
    </lineage>
</organism>
<comment type="caution">
    <text evidence="2">The sequence shown here is derived from an EMBL/GenBank/DDBJ whole genome shotgun (WGS) entry which is preliminary data.</text>
</comment>
<evidence type="ECO:0000313" key="2">
    <source>
        <dbReference type="EMBL" id="GAA5798396.1"/>
    </source>
</evidence>
<reference evidence="2 3" key="1">
    <citation type="submission" date="2024-04" db="EMBL/GenBank/DDBJ databases">
        <title>genome sequences of Mucor flavus KT1a and Helicostylum pulchrum KT1b strains isolation_sourced from the surface of a dry-aged beef.</title>
        <authorList>
            <person name="Toyotome T."/>
            <person name="Hosono M."/>
            <person name="Torimaru M."/>
            <person name="Fukuda K."/>
            <person name="Mikami N."/>
        </authorList>
    </citation>
    <scope>NUCLEOTIDE SEQUENCE [LARGE SCALE GENOMIC DNA]</scope>
    <source>
        <strain evidence="2 3">KT1b</strain>
    </source>
</reference>
<gene>
    <name evidence="2" type="ORF">HPULCUR_003798</name>
</gene>
<sequence length="377" mass="43547">MFFFFFSTNNVPRKSSFSDLSILDQTCTSLGINSILDLSYEFGEAQSTLFTEEQWSTLKSRFAVEEDQDADMDDNLIAIIDSFLRTVESMLTAKTSFSIKMNKLSSWVEHAKNSRMLNSEERFILFITQHLLKLYQKTSYLFNVEIDCSEWDFVLKSRLTRYMVKVNKLRDLMYFNINLVEKMEELFNNDALRTKWGDTVFKIGNEDGSTDLKIDLRVLLDTTVQRHNVENDVSSGEFAKYDPGRLKHQSDRCKLMIEGKIIINNMISRDIDICSIPILQICGTELIILVNSLVAPGLYVGNELHSFSLLNTFENFKLVPDLVKSLLKFRNKCMEAGCFVGDRVKTAQRQKGSTKGPKYQQKTEQPVPVKKLWTRRN</sequence>
<proteinExistence type="predicted"/>
<feature type="region of interest" description="Disordered" evidence="1">
    <location>
        <begin position="349"/>
        <end position="377"/>
    </location>
</feature>
<protein>
    <submittedName>
        <fullName evidence="2">Uncharacterized protein</fullName>
    </submittedName>
</protein>
<accession>A0ABP9XUD7</accession>
<dbReference type="Proteomes" id="UP001476247">
    <property type="component" value="Unassembled WGS sequence"/>
</dbReference>
<evidence type="ECO:0000313" key="3">
    <source>
        <dbReference type="Proteomes" id="UP001476247"/>
    </source>
</evidence>
<evidence type="ECO:0000256" key="1">
    <source>
        <dbReference type="SAM" id="MobiDB-lite"/>
    </source>
</evidence>
<dbReference type="EMBL" id="BAABUJ010000010">
    <property type="protein sequence ID" value="GAA5798396.1"/>
    <property type="molecule type" value="Genomic_DNA"/>
</dbReference>